<evidence type="ECO:0008006" key="4">
    <source>
        <dbReference type="Google" id="ProtNLM"/>
    </source>
</evidence>
<dbReference type="EMBL" id="JBBHLL010000241">
    <property type="protein sequence ID" value="KAK7808358.1"/>
    <property type="molecule type" value="Genomic_DNA"/>
</dbReference>
<keyword evidence="3" id="KW-1185">Reference proteome</keyword>
<evidence type="ECO:0000313" key="2">
    <source>
        <dbReference type="EMBL" id="KAK7808358.1"/>
    </source>
</evidence>
<feature type="region of interest" description="Disordered" evidence="1">
    <location>
        <begin position="110"/>
        <end position="183"/>
    </location>
</feature>
<dbReference type="AlphaFoldDB" id="A0AAW0I238"/>
<organism evidence="2 3">
    <name type="scientific">Myodes glareolus</name>
    <name type="common">Bank vole</name>
    <name type="synonym">Clethrionomys glareolus</name>
    <dbReference type="NCBI Taxonomy" id="447135"/>
    <lineage>
        <taxon>Eukaryota</taxon>
        <taxon>Metazoa</taxon>
        <taxon>Chordata</taxon>
        <taxon>Craniata</taxon>
        <taxon>Vertebrata</taxon>
        <taxon>Euteleostomi</taxon>
        <taxon>Mammalia</taxon>
        <taxon>Eutheria</taxon>
        <taxon>Euarchontoglires</taxon>
        <taxon>Glires</taxon>
        <taxon>Rodentia</taxon>
        <taxon>Myomorpha</taxon>
        <taxon>Muroidea</taxon>
        <taxon>Cricetidae</taxon>
        <taxon>Arvicolinae</taxon>
        <taxon>Myodes</taxon>
    </lineage>
</organism>
<proteinExistence type="predicted"/>
<reference evidence="2 3" key="1">
    <citation type="journal article" date="2023" name="bioRxiv">
        <title>Conserved and derived expression patterns and positive selection on dental genes reveal complex evolutionary context of ever-growing rodent molars.</title>
        <authorList>
            <person name="Calamari Z.T."/>
            <person name="Song A."/>
            <person name="Cohen E."/>
            <person name="Akter M."/>
            <person name="Roy R.D."/>
            <person name="Hallikas O."/>
            <person name="Christensen M.M."/>
            <person name="Li P."/>
            <person name="Marangoni P."/>
            <person name="Jernvall J."/>
            <person name="Klein O.D."/>
        </authorList>
    </citation>
    <scope>NUCLEOTIDE SEQUENCE [LARGE SCALE GENOMIC DNA]</scope>
    <source>
        <strain evidence="2">V071</strain>
    </source>
</reference>
<dbReference type="Proteomes" id="UP001488838">
    <property type="component" value="Unassembled WGS sequence"/>
</dbReference>
<feature type="compositionally biased region" description="Polar residues" evidence="1">
    <location>
        <begin position="25"/>
        <end position="40"/>
    </location>
</feature>
<protein>
    <recommendedName>
        <fullName evidence="4">Dystrobrevin beta</fullName>
    </recommendedName>
</protein>
<accession>A0AAW0I238</accession>
<comment type="caution">
    <text evidence="2">The sequence shown here is derived from an EMBL/GenBank/DDBJ whole genome shotgun (WGS) entry which is preliminary data.</text>
</comment>
<feature type="region of interest" description="Disordered" evidence="1">
    <location>
        <begin position="25"/>
        <end position="72"/>
    </location>
</feature>
<evidence type="ECO:0000256" key="1">
    <source>
        <dbReference type="SAM" id="MobiDB-lite"/>
    </source>
</evidence>
<gene>
    <name evidence="2" type="ORF">U0070_023359</name>
</gene>
<feature type="compositionally biased region" description="Pro residues" evidence="1">
    <location>
        <begin position="174"/>
        <end position="183"/>
    </location>
</feature>
<feature type="compositionally biased region" description="Basic and acidic residues" evidence="1">
    <location>
        <begin position="110"/>
        <end position="128"/>
    </location>
</feature>
<name>A0AAW0I238_MYOGA</name>
<sequence>MVLAGKCFPLLLERLDTQNDMFSLPSSQAQATGSPHTSPTHGGGRPMPMPVRSTSAGSTPTHGPQDSLSGVGGDVQEAFAQGTRRNLRNDLLVAADSITNTMSSLVKELHSGTKAEEQAGTDKTREGLPPEAHSSPSFCCTPGPGLQAARLTPPPERGAKPMGSGEGLPEAPAGGPPCEPCMH</sequence>
<evidence type="ECO:0000313" key="3">
    <source>
        <dbReference type="Proteomes" id="UP001488838"/>
    </source>
</evidence>
<feature type="compositionally biased region" description="Polar residues" evidence="1">
    <location>
        <begin position="52"/>
        <end position="68"/>
    </location>
</feature>